<reference evidence="1" key="1">
    <citation type="submission" date="2021-06" db="EMBL/GenBank/DDBJ databases">
        <authorList>
            <person name="Kallberg Y."/>
            <person name="Tangrot J."/>
            <person name="Rosling A."/>
        </authorList>
    </citation>
    <scope>NUCLEOTIDE SEQUENCE</scope>
    <source>
        <strain evidence="1">IN212</strain>
    </source>
</reference>
<protein>
    <submittedName>
        <fullName evidence="1">18129_t:CDS:1</fullName>
    </submittedName>
</protein>
<dbReference type="OrthoDB" id="2408722at2759"/>
<comment type="caution">
    <text evidence="1">The sequence shown here is derived from an EMBL/GenBank/DDBJ whole genome shotgun (WGS) entry which is preliminary data.</text>
</comment>
<dbReference type="EMBL" id="CAJVPZ010022449">
    <property type="protein sequence ID" value="CAG8711647.1"/>
    <property type="molecule type" value="Genomic_DNA"/>
</dbReference>
<accession>A0A9N9HY57</accession>
<evidence type="ECO:0000313" key="2">
    <source>
        <dbReference type="Proteomes" id="UP000789396"/>
    </source>
</evidence>
<proteinExistence type="predicted"/>
<gene>
    <name evidence="1" type="ORF">RFULGI_LOCUS10886</name>
</gene>
<evidence type="ECO:0000313" key="1">
    <source>
        <dbReference type="EMBL" id="CAG8711647.1"/>
    </source>
</evidence>
<dbReference type="Proteomes" id="UP000789396">
    <property type="component" value="Unassembled WGS sequence"/>
</dbReference>
<sequence length="73" mass="8736">MQSQEKFEPIPKSILIAKKIWDYIKYENCQKRRCIYSNKSLTDDEQSDYQQALDSYSYSCGALIFPEDHYLKE</sequence>
<name>A0A9N9HY57_9GLOM</name>
<feature type="non-terminal residue" evidence="1">
    <location>
        <position position="73"/>
    </location>
</feature>
<organism evidence="1 2">
    <name type="scientific">Racocetra fulgida</name>
    <dbReference type="NCBI Taxonomy" id="60492"/>
    <lineage>
        <taxon>Eukaryota</taxon>
        <taxon>Fungi</taxon>
        <taxon>Fungi incertae sedis</taxon>
        <taxon>Mucoromycota</taxon>
        <taxon>Glomeromycotina</taxon>
        <taxon>Glomeromycetes</taxon>
        <taxon>Diversisporales</taxon>
        <taxon>Gigasporaceae</taxon>
        <taxon>Racocetra</taxon>
    </lineage>
</organism>
<dbReference type="AlphaFoldDB" id="A0A9N9HY57"/>
<keyword evidence="2" id="KW-1185">Reference proteome</keyword>